<feature type="region of interest" description="Disordered" evidence="1">
    <location>
        <begin position="35"/>
        <end position="57"/>
    </location>
</feature>
<evidence type="ECO:0000256" key="1">
    <source>
        <dbReference type="SAM" id="MobiDB-lite"/>
    </source>
</evidence>
<dbReference type="EMBL" id="KQ435732">
    <property type="protein sequence ID" value="KOX77400.1"/>
    <property type="molecule type" value="Genomic_DNA"/>
</dbReference>
<dbReference type="AlphaFoldDB" id="A0A0M9A529"/>
<accession>A0A0M9A529</accession>
<evidence type="ECO:0000313" key="2">
    <source>
        <dbReference type="EMBL" id="KOX77400.1"/>
    </source>
</evidence>
<proteinExistence type="predicted"/>
<evidence type="ECO:0000313" key="3">
    <source>
        <dbReference type="Proteomes" id="UP000053105"/>
    </source>
</evidence>
<protein>
    <submittedName>
        <fullName evidence="2">Uncharacterized protein</fullName>
    </submittedName>
</protein>
<name>A0A0M9A529_9HYME</name>
<organism evidence="2 3">
    <name type="scientific">Melipona quadrifasciata</name>
    <dbReference type="NCBI Taxonomy" id="166423"/>
    <lineage>
        <taxon>Eukaryota</taxon>
        <taxon>Metazoa</taxon>
        <taxon>Ecdysozoa</taxon>
        <taxon>Arthropoda</taxon>
        <taxon>Hexapoda</taxon>
        <taxon>Insecta</taxon>
        <taxon>Pterygota</taxon>
        <taxon>Neoptera</taxon>
        <taxon>Endopterygota</taxon>
        <taxon>Hymenoptera</taxon>
        <taxon>Apocrita</taxon>
        <taxon>Aculeata</taxon>
        <taxon>Apoidea</taxon>
        <taxon>Anthophila</taxon>
        <taxon>Apidae</taxon>
        <taxon>Melipona</taxon>
    </lineage>
</organism>
<gene>
    <name evidence="2" type="ORF">WN51_09722</name>
</gene>
<dbReference type="Proteomes" id="UP000053105">
    <property type="component" value="Unassembled WGS sequence"/>
</dbReference>
<keyword evidence="3" id="KW-1185">Reference proteome</keyword>
<sequence length="108" mass="12324">MEENTRIGLVFFFEWGTLQNNSKLSRAIFATFPHSQGHSRDRRSMREGLTACTSPHSQEVALDDPLPSLEMFRRSSRFPLTSISLDSITDEHNIHPSCSSVIGFRQRN</sequence>
<reference evidence="2 3" key="1">
    <citation type="submission" date="2015-07" db="EMBL/GenBank/DDBJ databases">
        <title>The genome of Melipona quadrifasciata.</title>
        <authorList>
            <person name="Pan H."/>
            <person name="Kapheim K."/>
        </authorList>
    </citation>
    <scope>NUCLEOTIDE SEQUENCE [LARGE SCALE GENOMIC DNA]</scope>
    <source>
        <strain evidence="2">0111107301</strain>
        <tissue evidence="2">Whole body</tissue>
    </source>
</reference>